<reference evidence="3 4" key="1">
    <citation type="submission" date="2019-07" db="EMBL/GenBank/DDBJ databases">
        <authorList>
            <person name="Hibberd C M."/>
            <person name="Gehrig L. J."/>
            <person name="Chang H.-W."/>
            <person name="Venkatesh S."/>
        </authorList>
    </citation>
    <scope>NUCLEOTIDE SEQUENCE [LARGE SCALE GENOMIC DNA]</scope>
    <source>
        <strain evidence="3">Ruminococcus_torques_SSTS_Bg7063</strain>
    </source>
</reference>
<feature type="region of interest" description="Disordered" evidence="1">
    <location>
        <begin position="486"/>
        <end position="538"/>
    </location>
</feature>
<dbReference type="Pfam" id="PF14262">
    <property type="entry name" value="Cthe_2159"/>
    <property type="match status" value="1"/>
</dbReference>
<evidence type="ECO:0000256" key="1">
    <source>
        <dbReference type="SAM" id="MobiDB-lite"/>
    </source>
</evidence>
<evidence type="ECO:0008006" key="5">
    <source>
        <dbReference type="Google" id="ProtNLM"/>
    </source>
</evidence>
<dbReference type="PROSITE" id="PS51257">
    <property type="entry name" value="PROKAR_LIPOPROTEIN"/>
    <property type="match status" value="1"/>
</dbReference>
<evidence type="ECO:0000256" key="2">
    <source>
        <dbReference type="SAM" id="SignalP"/>
    </source>
</evidence>
<dbReference type="RefSeq" id="WP_144366534.1">
    <property type="nucleotide sequence ID" value="NZ_CABHNA010000033.1"/>
</dbReference>
<sequence>MRKKTIILFLTMGALMLSGCNTRIGNTTQQTTDSSTTSSSSINEADTSNMFSDRDKEVGYDESESVTISLADNNSSCESDAVSITENTITIKDEGTYILSGSLSDGMVIVEAEDTDKVQIVLNGASISNDQSAALYVRSADKVFVTTVSGTENTLEHSGSSYTAIDENNIDAAIFSKSDLTLNGEGTLTVTAQEGHGIVSKDDLVLTSGTYVITSASHGLSGKDSVRIANGTYTIVSGKDGIHAQNKDDSSSGFVYLAGGTYTISAGDDGIHAASNVTISDGKIDITQSYEGIEGLSIDIAGGEISVLASDDGINAAGGNDSSSSEGFQGGDDQFASTEDAYIQISSGVLHVNASGDGIDSNGDITVSGGETYVSGPTNDGNGSLDYNGSAQITGGIFAASGSSGMAQNFDSSSTQGTIMVNIDEQEGNTEISLLDSSSTELLSWTAEKQYSSIIISTPEIQQGETYTITAGTADQSVTMDSLVYGSNAQGEMPGNNGGERGDMKGGDMQGGPWNRQPDADMKKPQGSAPPDAPSGSK</sequence>
<dbReference type="AlphaFoldDB" id="A0A564SVE4"/>
<dbReference type="InterPro" id="IPR025584">
    <property type="entry name" value="Cthe_2159"/>
</dbReference>
<evidence type="ECO:0000313" key="4">
    <source>
        <dbReference type="Proteomes" id="UP000363661"/>
    </source>
</evidence>
<dbReference type="Proteomes" id="UP000363661">
    <property type="component" value="Unassembled WGS sequence"/>
</dbReference>
<feature type="signal peptide" evidence="2">
    <location>
        <begin position="1"/>
        <end position="19"/>
    </location>
</feature>
<feature type="compositionally biased region" description="Polar residues" evidence="1">
    <location>
        <begin position="42"/>
        <end position="51"/>
    </location>
</feature>
<accession>A0A564SVE4</accession>
<feature type="chain" id="PRO_5039584261" description="Carbohydrate-binding domain-containing protein" evidence="2">
    <location>
        <begin position="20"/>
        <end position="538"/>
    </location>
</feature>
<keyword evidence="4" id="KW-1185">Reference proteome</keyword>
<dbReference type="EMBL" id="CABHNA010000033">
    <property type="protein sequence ID" value="VUW99115.1"/>
    <property type="molecule type" value="Genomic_DNA"/>
</dbReference>
<organism evidence="3 4">
    <name type="scientific">[Ruminococcus] torques</name>
    <dbReference type="NCBI Taxonomy" id="33039"/>
    <lineage>
        <taxon>Bacteria</taxon>
        <taxon>Bacillati</taxon>
        <taxon>Bacillota</taxon>
        <taxon>Clostridia</taxon>
        <taxon>Lachnospirales</taxon>
        <taxon>Lachnospiraceae</taxon>
        <taxon>Mediterraneibacter</taxon>
    </lineage>
</organism>
<evidence type="ECO:0000313" key="3">
    <source>
        <dbReference type="EMBL" id="VUW99115.1"/>
    </source>
</evidence>
<proteinExistence type="predicted"/>
<keyword evidence="2" id="KW-0732">Signal</keyword>
<gene>
    <name evidence="3" type="ORF">RTSSTS7063_00695</name>
</gene>
<feature type="compositionally biased region" description="Low complexity" evidence="1">
    <location>
        <begin position="27"/>
        <end position="41"/>
    </location>
</feature>
<name>A0A564SVE4_9FIRM</name>
<feature type="region of interest" description="Disordered" evidence="1">
    <location>
        <begin position="26"/>
        <end position="54"/>
    </location>
</feature>
<protein>
    <recommendedName>
        <fullName evidence="5">Carbohydrate-binding domain-containing protein</fullName>
    </recommendedName>
</protein>